<accession>A0A4P6HU22</accession>
<keyword evidence="1" id="KW-0255">Endonuclease</keyword>
<reference evidence="1 2" key="1">
    <citation type="submission" date="2018-02" db="EMBL/GenBank/DDBJ databases">
        <title>Genome sequence of Desulfovibrio carbinolicus DSM 3852.</title>
        <authorList>
            <person name="Wilbanks E."/>
            <person name="Skennerton C.T."/>
            <person name="Orphan V.J."/>
        </authorList>
    </citation>
    <scope>NUCLEOTIDE SEQUENCE [LARGE SCALE GENOMIC DNA]</scope>
    <source>
        <strain evidence="1 2">DSM 3852</strain>
        <plasmid evidence="2">pdcar4</plasmid>
    </source>
</reference>
<proteinExistence type="predicted"/>
<dbReference type="InterPro" id="IPR003477">
    <property type="entry name" value="PemK-like"/>
</dbReference>
<evidence type="ECO:0000313" key="2">
    <source>
        <dbReference type="Proteomes" id="UP000293296"/>
    </source>
</evidence>
<dbReference type="Gene3D" id="2.30.30.110">
    <property type="match status" value="1"/>
</dbReference>
<keyword evidence="1" id="KW-0378">Hydrolase</keyword>
<protein>
    <submittedName>
        <fullName evidence="1">mRNA-degrading endonuclease</fullName>
    </submittedName>
</protein>
<keyword evidence="1" id="KW-0614">Plasmid</keyword>
<organism evidence="1 2">
    <name type="scientific">Solidesulfovibrio carbinolicus</name>
    <dbReference type="NCBI Taxonomy" id="296842"/>
    <lineage>
        <taxon>Bacteria</taxon>
        <taxon>Pseudomonadati</taxon>
        <taxon>Thermodesulfobacteriota</taxon>
        <taxon>Desulfovibrionia</taxon>
        <taxon>Desulfovibrionales</taxon>
        <taxon>Desulfovibrionaceae</taxon>
        <taxon>Solidesulfovibrio</taxon>
    </lineage>
</organism>
<sequence length="112" mass="12074">MTRKVPGCGDFVHLDFNPQAGHEQAGERFGLVLSPSEFCKVTGFVFVAPITGQVKGYPFEVSIPVGARCYGVVLVDQTKSLDWVARKVQVVGKAPDELVEEALAKFSAIFGS</sequence>
<dbReference type="AlphaFoldDB" id="A0A4P6HU22"/>
<keyword evidence="2" id="KW-1185">Reference proteome</keyword>
<dbReference type="InterPro" id="IPR011067">
    <property type="entry name" value="Plasmid_toxin/cell-grow_inhib"/>
</dbReference>
<dbReference type="PANTHER" id="PTHR33988:SF3">
    <property type="entry name" value="ENDORIBONUCLEASE TOXIN CHPB-RELATED"/>
    <property type="match status" value="1"/>
</dbReference>
<dbReference type="GO" id="GO:0004521">
    <property type="term" value="F:RNA endonuclease activity"/>
    <property type="evidence" value="ECO:0007669"/>
    <property type="project" value="TreeGrafter"/>
</dbReference>
<dbReference type="GO" id="GO:0016075">
    <property type="term" value="P:rRNA catabolic process"/>
    <property type="evidence" value="ECO:0007669"/>
    <property type="project" value="TreeGrafter"/>
</dbReference>
<dbReference type="EMBL" id="CP026543">
    <property type="protein sequence ID" value="QAZ69690.1"/>
    <property type="molecule type" value="Genomic_DNA"/>
</dbReference>
<name>A0A4P6HU22_9BACT</name>
<evidence type="ECO:0000313" key="1">
    <source>
        <dbReference type="EMBL" id="QAZ69690.1"/>
    </source>
</evidence>
<dbReference type="OrthoDB" id="9793906at2"/>
<dbReference type="RefSeq" id="WP_129356230.1">
    <property type="nucleotide sequence ID" value="NZ_CP026543.1"/>
</dbReference>
<dbReference type="PANTHER" id="PTHR33988">
    <property type="entry name" value="ENDORIBONUCLEASE MAZF-RELATED"/>
    <property type="match status" value="1"/>
</dbReference>
<dbReference type="Pfam" id="PF02452">
    <property type="entry name" value="PemK_toxin"/>
    <property type="match status" value="1"/>
</dbReference>
<keyword evidence="1" id="KW-0540">Nuclease</keyword>
<dbReference type="KEGG" id="dcb:C3Y92_20660"/>
<dbReference type="SUPFAM" id="SSF50118">
    <property type="entry name" value="Cell growth inhibitor/plasmid maintenance toxic component"/>
    <property type="match status" value="1"/>
</dbReference>
<gene>
    <name evidence="1" type="ORF">C3Y92_20660</name>
</gene>
<dbReference type="Proteomes" id="UP000293296">
    <property type="component" value="Plasmid pDCAR4"/>
</dbReference>
<geneLocation type="plasmid" evidence="2">
    <name>pdcar4</name>
</geneLocation>
<dbReference type="GO" id="GO:0003677">
    <property type="term" value="F:DNA binding"/>
    <property type="evidence" value="ECO:0007669"/>
    <property type="project" value="InterPro"/>
</dbReference>
<dbReference type="GO" id="GO:0006402">
    <property type="term" value="P:mRNA catabolic process"/>
    <property type="evidence" value="ECO:0007669"/>
    <property type="project" value="TreeGrafter"/>
</dbReference>